<name>A0A4P8WI13_9EURY</name>
<proteinExistence type="predicted"/>
<dbReference type="AlphaFoldDB" id="A0A4P8WI13"/>
<accession>A0A4P8WI13</accession>
<dbReference type="OrthoDB" id="330911at2157"/>
<organism evidence="2 3">
    <name type="scientific">Natrinema versiforme</name>
    <dbReference type="NCBI Taxonomy" id="88724"/>
    <lineage>
        <taxon>Archaea</taxon>
        <taxon>Methanobacteriati</taxon>
        <taxon>Methanobacteriota</taxon>
        <taxon>Stenosarchaea group</taxon>
        <taxon>Halobacteria</taxon>
        <taxon>Halobacteriales</taxon>
        <taxon>Natrialbaceae</taxon>
        <taxon>Natrinema</taxon>
    </lineage>
</organism>
<feature type="compositionally biased region" description="Polar residues" evidence="1">
    <location>
        <begin position="245"/>
        <end position="260"/>
    </location>
</feature>
<evidence type="ECO:0000313" key="2">
    <source>
        <dbReference type="EMBL" id="QCS43089.1"/>
    </source>
</evidence>
<reference evidence="3" key="1">
    <citation type="submission" date="2019-05" db="EMBL/GenBank/DDBJ databases">
        <title>Genome sequence and methylation pattern of the halophilic Archaeon Natrinema versiforme BOL5-4.</title>
        <authorList>
            <person name="DasSarma P."/>
            <person name="Anton B.P."/>
            <person name="DasSarma S.L."/>
            <person name="Martinez F.L."/>
            <person name="Guzman D."/>
            <person name="Roberts R.J."/>
            <person name="DasSarma S."/>
        </authorList>
    </citation>
    <scope>NUCLEOTIDE SEQUENCE [LARGE SCALE GENOMIC DNA]</scope>
    <source>
        <strain evidence="3">BOL5-4</strain>
    </source>
</reference>
<sequence>MPSPDLRSFVARVGALVDAAPPTSRRETRTSLVEPFLETLGWGCRADSCVTDRSVDGTRLEYVPSIDSVPALFVAVETYDDSLDESRANALRKAMAWTGVDRAIYTNGREYLLLAGTTDVEYRALRLSELADSESALDNYSRETLDRRLEQHARTHVARQLAVERPQLVDSIVDRLAAATVQGDVYADEFESAADRFLDRLVVAFAEDDPNGRDTASDVSIRFSESAITDDGTPTTAGSDPAPRSGTNGSEPDSDGSSEAGTDATVDPEHVAGSSTDAAAEPDTDDTTGSEPNDESASAARDDGQTRSATDTETDAEGDDGSATARTDGEYVVRFFNERGSIGAIGHSTAEGALVETAEYLFERGLSGVEVPWSPDDADDTVLNAEPTHADGSPMAASTQLSNGLYLATAGNVDELAARVEALAARAGLRAMLTGDWEKE</sequence>
<dbReference type="Proteomes" id="UP000302218">
    <property type="component" value="Chromosome"/>
</dbReference>
<feature type="compositionally biased region" description="Acidic residues" evidence="1">
    <location>
        <begin position="280"/>
        <end position="294"/>
    </location>
</feature>
<protein>
    <recommendedName>
        <fullName evidence="4">Type I restriction enzyme R protein N-terminal domain-containing protein</fullName>
    </recommendedName>
</protein>
<dbReference type="RefSeq" id="WP_138245560.1">
    <property type="nucleotide sequence ID" value="NZ_CP040330.1"/>
</dbReference>
<gene>
    <name evidence="2" type="ORF">FEJ81_12255</name>
</gene>
<dbReference type="KEGG" id="nvr:FEJ81_12255"/>
<evidence type="ECO:0000313" key="3">
    <source>
        <dbReference type="Proteomes" id="UP000302218"/>
    </source>
</evidence>
<dbReference type="GeneID" id="40266058"/>
<feature type="region of interest" description="Disordered" evidence="1">
    <location>
        <begin position="208"/>
        <end position="326"/>
    </location>
</feature>
<evidence type="ECO:0008006" key="4">
    <source>
        <dbReference type="Google" id="ProtNLM"/>
    </source>
</evidence>
<dbReference type="EMBL" id="CP040330">
    <property type="protein sequence ID" value="QCS43089.1"/>
    <property type="molecule type" value="Genomic_DNA"/>
</dbReference>
<evidence type="ECO:0000256" key="1">
    <source>
        <dbReference type="SAM" id="MobiDB-lite"/>
    </source>
</evidence>